<name>A0AAW2L8N0_9LAMI</name>
<dbReference type="Gene3D" id="1.20.58.120">
    <property type="entry name" value="BAG domain"/>
    <property type="match status" value="1"/>
</dbReference>
<dbReference type="GO" id="GO:0050821">
    <property type="term" value="P:protein stabilization"/>
    <property type="evidence" value="ECO:0007669"/>
    <property type="project" value="TreeGrafter"/>
</dbReference>
<gene>
    <name evidence="5" type="ORF">Scaly_2874800</name>
</gene>
<sequence length="314" mass="34627">MKNLNPIQENCRRRNGVIGLGLVPGQVPATINISVSHGLNQCEVAVPSNSTFGYLKSVIAQKLGLKPEMYKLFFRGKEKEDDEDLQTAGVKNNSEVSLNEYTVSGQKAPEEVQETCVISKGSEAVAEVRKEVDKLEQQVLALQVVVDSGKKVDGKEIIYLTEMLMRQLLKLDGIEAEGEGRVQRKMEVRRVQSLVDTLDVLKSSNSNAFNNIHKTVSSTTQREAFNPDCGSVRSVTSPWETLYPRGSFSPSFAMPSSAPSPTPYVAHSTVPYYVPYPMPSSTPSAYVSYPPMPSYAHFPMPSSSDITQSWEHFG</sequence>
<keyword evidence="2" id="KW-0175">Coiled coil</keyword>
<feature type="domain" description="BAG" evidence="4">
    <location>
        <begin position="124"/>
        <end position="202"/>
    </location>
</feature>
<dbReference type="SMART" id="SM00264">
    <property type="entry name" value="BAG"/>
    <property type="match status" value="1"/>
</dbReference>
<accession>A0AAW2L8N0</accession>
<proteinExistence type="predicted"/>
<dbReference type="InterPro" id="IPR000626">
    <property type="entry name" value="Ubiquitin-like_dom"/>
</dbReference>
<dbReference type="InterPro" id="IPR029071">
    <property type="entry name" value="Ubiquitin-like_domsf"/>
</dbReference>
<feature type="coiled-coil region" evidence="2">
    <location>
        <begin position="118"/>
        <end position="145"/>
    </location>
</feature>
<dbReference type="PROSITE" id="PS51035">
    <property type="entry name" value="BAG"/>
    <property type="match status" value="1"/>
</dbReference>
<reference evidence="5" key="1">
    <citation type="submission" date="2020-06" db="EMBL/GenBank/DDBJ databases">
        <authorList>
            <person name="Li T."/>
            <person name="Hu X."/>
            <person name="Zhang T."/>
            <person name="Song X."/>
            <person name="Zhang H."/>
            <person name="Dai N."/>
            <person name="Sheng W."/>
            <person name="Hou X."/>
            <person name="Wei L."/>
        </authorList>
    </citation>
    <scope>NUCLEOTIDE SEQUENCE</scope>
    <source>
        <strain evidence="5">KEN8</strain>
        <tissue evidence="5">Leaf</tissue>
    </source>
</reference>
<protein>
    <submittedName>
        <fullName evidence="5">BAG family molecular chaperone regulator 4</fullName>
    </submittedName>
</protein>
<dbReference type="PANTHER" id="PTHR12329">
    <property type="entry name" value="BCL2-ASSOCIATED ATHANOGENE"/>
    <property type="match status" value="1"/>
</dbReference>
<dbReference type="PANTHER" id="PTHR12329:SF49">
    <property type="entry name" value="BAG FAMILY MOLECULAR CHAPERONE REGULATOR 4-LIKE ISOFORM X1"/>
    <property type="match status" value="1"/>
</dbReference>
<dbReference type="Pfam" id="PF00240">
    <property type="entry name" value="ubiquitin"/>
    <property type="match status" value="1"/>
</dbReference>
<evidence type="ECO:0000259" key="3">
    <source>
        <dbReference type="PROSITE" id="PS50053"/>
    </source>
</evidence>
<dbReference type="GO" id="GO:0005737">
    <property type="term" value="C:cytoplasm"/>
    <property type="evidence" value="ECO:0007669"/>
    <property type="project" value="TreeGrafter"/>
</dbReference>
<evidence type="ECO:0000259" key="4">
    <source>
        <dbReference type="PROSITE" id="PS51035"/>
    </source>
</evidence>
<dbReference type="GO" id="GO:0000774">
    <property type="term" value="F:adenyl-nucleotide exchange factor activity"/>
    <property type="evidence" value="ECO:0007669"/>
    <property type="project" value="TreeGrafter"/>
</dbReference>
<dbReference type="SUPFAM" id="SSF63491">
    <property type="entry name" value="BAG domain"/>
    <property type="match status" value="1"/>
</dbReference>
<dbReference type="AlphaFoldDB" id="A0AAW2L8N0"/>
<organism evidence="5">
    <name type="scientific">Sesamum calycinum</name>
    <dbReference type="NCBI Taxonomy" id="2727403"/>
    <lineage>
        <taxon>Eukaryota</taxon>
        <taxon>Viridiplantae</taxon>
        <taxon>Streptophyta</taxon>
        <taxon>Embryophyta</taxon>
        <taxon>Tracheophyta</taxon>
        <taxon>Spermatophyta</taxon>
        <taxon>Magnoliopsida</taxon>
        <taxon>eudicotyledons</taxon>
        <taxon>Gunneridae</taxon>
        <taxon>Pentapetalae</taxon>
        <taxon>asterids</taxon>
        <taxon>lamiids</taxon>
        <taxon>Lamiales</taxon>
        <taxon>Pedaliaceae</taxon>
        <taxon>Sesamum</taxon>
    </lineage>
</organism>
<dbReference type="SUPFAM" id="SSF54236">
    <property type="entry name" value="Ubiquitin-like"/>
    <property type="match status" value="1"/>
</dbReference>
<keyword evidence="1" id="KW-0143">Chaperone</keyword>
<dbReference type="PROSITE" id="PS50053">
    <property type="entry name" value="UBIQUITIN_2"/>
    <property type="match status" value="1"/>
</dbReference>
<evidence type="ECO:0000256" key="2">
    <source>
        <dbReference type="SAM" id="Coils"/>
    </source>
</evidence>
<reference evidence="5" key="2">
    <citation type="journal article" date="2024" name="Plant">
        <title>Genomic evolution and insights into agronomic trait innovations of Sesamum species.</title>
        <authorList>
            <person name="Miao H."/>
            <person name="Wang L."/>
            <person name="Qu L."/>
            <person name="Liu H."/>
            <person name="Sun Y."/>
            <person name="Le M."/>
            <person name="Wang Q."/>
            <person name="Wei S."/>
            <person name="Zheng Y."/>
            <person name="Lin W."/>
            <person name="Duan Y."/>
            <person name="Cao H."/>
            <person name="Xiong S."/>
            <person name="Wang X."/>
            <person name="Wei L."/>
            <person name="Li C."/>
            <person name="Ma Q."/>
            <person name="Ju M."/>
            <person name="Zhao R."/>
            <person name="Li G."/>
            <person name="Mu C."/>
            <person name="Tian Q."/>
            <person name="Mei H."/>
            <person name="Zhang T."/>
            <person name="Gao T."/>
            <person name="Zhang H."/>
        </authorList>
    </citation>
    <scope>NUCLEOTIDE SEQUENCE</scope>
    <source>
        <strain evidence="5">KEN8</strain>
    </source>
</reference>
<feature type="domain" description="Ubiquitin-like" evidence="3">
    <location>
        <begin position="29"/>
        <end position="105"/>
    </location>
</feature>
<dbReference type="GO" id="GO:0051087">
    <property type="term" value="F:protein-folding chaperone binding"/>
    <property type="evidence" value="ECO:0007669"/>
    <property type="project" value="InterPro"/>
</dbReference>
<dbReference type="InterPro" id="IPR039773">
    <property type="entry name" value="BAG_chaperone_regulator"/>
</dbReference>
<evidence type="ECO:0000256" key="1">
    <source>
        <dbReference type="ARBA" id="ARBA00023186"/>
    </source>
</evidence>
<dbReference type="Gene3D" id="3.10.20.90">
    <property type="entry name" value="Phosphatidylinositol 3-kinase Catalytic Subunit, Chain A, domain 1"/>
    <property type="match status" value="1"/>
</dbReference>
<comment type="caution">
    <text evidence="5">The sequence shown here is derived from an EMBL/GenBank/DDBJ whole genome shotgun (WGS) entry which is preliminary data.</text>
</comment>
<dbReference type="InterPro" id="IPR003103">
    <property type="entry name" value="BAG_domain"/>
</dbReference>
<dbReference type="InterPro" id="IPR036533">
    <property type="entry name" value="BAG_dom_sf"/>
</dbReference>
<dbReference type="Pfam" id="PF02179">
    <property type="entry name" value="BAG"/>
    <property type="match status" value="1"/>
</dbReference>
<evidence type="ECO:0000313" key="5">
    <source>
        <dbReference type="EMBL" id="KAL0315243.1"/>
    </source>
</evidence>
<dbReference type="EMBL" id="JACGWM010000065">
    <property type="protein sequence ID" value="KAL0315243.1"/>
    <property type="molecule type" value="Genomic_DNA"/>
</dbReference>